<dbReference type="GO" id="GO:0015171">
    <property type="term" value="F:amino acid transmembrane transporter activity"/>
    <property type="evidence" value="ECO:0007669"/>
    <property type="project" value="TreeGrafter"/>
</dbReference>
<keyword evidence="3" id="KW-0813">Transport</keyword>
<evidence type="ECO:0000256" key="6">
    <source>
        <dbReference type="ARBA" id="ARBA00022989"/>
    </source>
</evidence>
<organism evidence="10 11">
    <name type="scientific">Meyerozyma guilliermondii (strain ATCC 6260 / CBS 566 / DSM 6381 / JCM 1539 / NBRC 10279 / NRRL Y-324)</name>
    <name type="common">Yeast</name>
    <name type="synonym">Candida guilliermondii</name>
    <dbReference type="NCBI Taxonomy" id="294746"/>
    <lineage>
        <taxon>Eukaryota</taxon>
        <taxon>Fungi</taxon>
        <taxon>Dikarya</taxon>
        <taxon>Ascomycota</taxon>
        <taxon>Saccharomycotina</taxon>
        <taxon>Pichiomycetes</taxon>
        <taxon>Debaryomycetaceae</taxon>
        <taxon>Meyerozyma</taxon>
    </lineage>
</organism>
<dbReference type="AlphaFoldDB" id="A5DHU4"/>
<feature type="transmembrane region" description="Helical" evidence="8">
    <location>
        <begin position="229"/>
        <end position="246"/>
    </location>
</feature>
<feature type="domain" description="Amino acid permease/ SLC12A" evidence="9">
    <location>
        <begin position="84"/>
        <end position="541"/>
    </location>
</feature>
<comment type="subcellular location">
    <subcellularLocation>
        <location evidence="1">Cell membrane</location>
        <topology evidence="1">Multi-pass membrane protein</topology>
    </subcellularLocation>
</comment>
<dbReference type="STRING" id="294746.A5DHU4"/>
<dbReference type="FunFam" id="1.20.1740.10:FF:000017">
    <property type="entry name" value="Amino acid permease"/>
    <property type="match status" value="1"/>
</dbReference>
<feature type="transmembrane region" description="Helical" evidence="8">
    <location>
        <begin position="266"/>
        <end position="286"/>
    </location>
</feature>
<evidence type="ECO:0000256" key="3">
    <source>
        <dbReference type="ARBA" id="ARBA00022448"/>
    </source>
</evidence>
<dbReference type="GeneID" id="5126881"/>
<evidence type="ECO:0000313" key="10">
    <source>
        <dbReference type="EMBL" id="EDK38747.2"/>
    </source>
</evidence>
<evidence type="ECO:0000313" key="11">
    <source>
        <dbReference type="Proteomes" id="UP000001997"/>
    </source>
</evidence>
<feature type="transmembrane region" description="Helical" evidence="8">
    <location>
        <begin position="85"/>
        <end position="103"/>
    </location>
</feature>
<protein>
    <recommendedName>
        <fullName evidence="9">Amino acid permease/ SLC12A domain-containing protein</fullName>
    </recommendedName>
</protein>
<feature type="transmembrane region" description="Helical" evidence="8">
    <location>
        <begin position="514"/>
        <end position="531"/>
    </location>
</feature>
<sequence length="588" mass="65563">MAQSHCRWVWGRKTNCGDFKLYSQFATTMTEKKDTSTNSGLIVDVVEADSWTSYETSRWARFKDSFQRQDPNDVQMDKAISKRHLRLIAMSTGLGTGLLVAAGDKLRTAGPLFLLIAYAIVGYLMLVPTMYSVSELSVAYNEISGGFNGYYRKFMDESMAFALGWNYCIQWMTVISLELVTAAMTIKFWNTSINPDVWVVIFLVVVVLINLCGARGYGEAEFVMNSCKVLMLSGFVIFGIIIDVGGGPNGFVGGKYWREPGAYTNFKGLCTVFVTSAFSLGGTEFISLSAAEQTNPQQAIPAACKLVFYRITILFMGSLAMVGLLVPYTSDRLMGSGGDATHASPYVIAAEMHGVKVLPHIINAVILVSVTSVATAGMYSSTRLLQSLAEQGYAPKYLDYIDKSGRPLRCWLVTVASSIFSFIATYHKEETVFNWLLSISALSFIFVWLSISVCHLRFRAALKYNNIPLESLAYVSPTGIIGSWVSVIINSLILVCQFWVALFPAGASKPDANSFFQNYLGAIVLLVFYIGHKLWTRNWKLYIKVQDINIDEDRTIPDHDILEIEALEANQRYKMAPWWKKMLIVLFD</sequence>
<dbReference type="OrthoDB" id="3900342at2759"/>
<dbReference type="EMBL" id="CH408157">
    <property type="protein sequence ID" value="EDK38747.2"/>
    <property type="molecule type" value="Genomic_DNA"/>
</dbReference>
<reference evidence="10 11" key="1">
    <citation type="journal article" date="2009" name="Nature">
        <title>Evolution of pathogenicity and sexual reproduction in eight Candida genomes.</title>
        <authorList>
            <person name="Butler G."/>
            <person name="Rasmussen M.D."/>
            <person name="Lin M.F."/>
            <person name="Santos M.A."/>
            <person name="Sakthikumar S."/>
            <person name="Munro C.A."/>
            <person name="Rheinbay E."/>
            <person name="Grabherr M."/>
            <person name="Forche A."/>
            <person name="Reedy J.L."/>
            <person name="Agrafioti I."/>
            <person name="Arnaud M.B."/>
            <person name="Bates S."/>
            <person name="Brown A.J."/>
            <person name="Brunke S."/>
            <person name="Costanzo M.C."/>
            <person name="Fitzpatrick D.A."/>
            <person name="de Groot P.W."/>
            <person name="Harris D."/>
            <person name="Hoyer L.L."/>
            <person name="Hube B."/>
            <person name="Klis F.M."/>
            <person name="Kodira C."/>
            <person name="Lennard N."/>
            <person name="Logue M.E."/>
            <person name="Martin R."/>
            <person name="Neiman A.M."/>
            <person name="Nikolaou E."/>
            <person name="Quail M.A."/>
            <person name="Quinn J."/>
            <person name="Santos M.C."/>
            <person name="Schmitzberger F.F."/>
            <person name="Sherlock G."/>
            <person name="Shah P."/>
            <person name="Silverstein K.A."/>
            <person name="Skrzypek M.S."/>
            <person name="Soll D."/>
            <person name="Staggs R."/>
            <person name="Stansfield I."/>
            <person name="Stumpf M.P."/>
            <person name="Sudbery P.E."/>
            <person name="Srikantha T."/>
            <person name="Zeng Q."/>
            <person name="Berman J."/>
            <person name="Berriman M."/>
            <person name="Heitman J."/>
            <person name="Gow N.A."/>
            <person name="Lorenz M.C."/>
            <person name="Birren B.W."/>
            <person name="Kellis M."/>
            <person name="Cuomo C.A."/>
        </authorList>
    </citation>
    <scope>NUCLEOTIDE SEQUENCE [LARGE SCALE GENOMIC DNA]</scope>
    <source>
        <strain evidence="11">ATCC 6260 / CBS 566 / DSM 6381 / JCM 1539 / NBRC 10279 / NRRL Y-324</strain>
    </source>
</reference>
<proteinExistence type="inferred from homology"/>
<feature type="transmembrane region" description="Helical" evidence="8">
    <location>
        <begin position="109"/>
        <end position="127"/>
    </location>
</feature>
<dbReference type="RefSeq" id="XP_001485116.2">
    <property type="nucleotide sequence ID" value="XM_001485066.1"/>
</dbReference>
<gene>
    <name evidence="10" type="ORF">PGUG_02845</name>
</gene>
<dbReference type="Pfam" id="PF00324">
    <property type="entry name" value="AA_permease"/>
    <property type="match status" value="1"/>
</dbReference>
<dbReference type="KEGG" id="pgu:PGUG_02845"/>
<keyword evidence="6 8" id="KW-1133">Transmembrane helix</keyword>
<dbReference type="InterPro" id="IPR050524">
    <property type="entry name" value="APC_YAT"/>
</dbReference>
<dbReference type="GO" id="GO:0005886">
    <property type="term" value="C:plasma membrane"/>
    <property type="evidence" value="ECO:0007669"/>
    <property type="project" value="UniProtKB-SubCell"/>
</dbReference>
<dbReference type="Proteomes" id="UP000001997">
    <property type="component" value="Unassembled WGS sequence"/>
</dbReference>
<dbReference type="VEuPathDB" id="FungiDB:PGUG_02845"/>
<feature type="transmembrane region" description="Helical" evidence="8">
    <location>
        <begin position="307"/>
        <end position="328"/>
    </location>
</feature>
<dbReference type="PANTHER" id="PTHR43341:SF17">
    <property type="entry name" value="GENERAL AMINO ACID PERMEASE AGP1-RELATED"/>
    <property type="match status" value="1"/>
</dbReference>
<accession>A5DHU4</accession>
<dbReference type="OMA" id="PKFLDYV"/>
<name>A5DHU4_PICGU</name>
<dbReference type="eggNOG" id="KOG1286">
    <property type="taxonomic scope" value="Eukaryota"/>
</dbReference>
<dbReference type="InterPro" id="IPR004841">
    <property type="entry name" value="AA-permease/SLC12A_dom"/>
</dbReference>
<evidence type="ECO:0000256" key="7">
    <source>
        <dbReference type="ARBA" id="ARBA00023136"/>
    </source>
</evidence>
<dbReference type="InParanoid" id="A5DHU4"/>
<dbReference type="PANTHER" id="PTHR43341">
    <property type="entry name" value="AMINO ACID PERMEASE"/>
    <property type="match status" value="1"/>
</dbReference>
<feature type="transmembrane region" description="Helical" evidence="8">
    <location>
        <begin position="472"/>
        <end position="502"/>
    </location>
</feature>
<keyword evidence="7 8" id="KW-0472">Membrane</keyword>
<keyword evidence="5" id="KW-0029">Amino-acid transport</keyword>
<evidence type="ECO:0000256" key="2">
    <source>
        <dbReference type="ARBA" id="ARBA00006983"/>
    </source>
</evidence>
<comment type="similarity">
    <text evidence="2">Belongs to the amino acid-polyamine-organocation (APC) superfamily. YAT (TC 2.A.3.10) family.</text>
</comment>
<feature type="transmembrane region" description="Helical" evidence="8">
    <location>
        <begin position="160"/>
        <end position="185"/>
    </location>
</feature>
<dbReference type="PIRSF" id="PIRSF006060">
    <property type="entry name" value="AA_transporter"/>
    <property type="match status" value="1"/>
</dbReference>
<feature type="transmembrane region" description="Helical" evidence="8">
    <location>
        <begin position="361"/>
        <end position="379"/>
    </location>
</feature>
<evidence type="ECO:0000259" key="9">
    <source>
        <dbReference type="Pfam" id="PF00324"/>
    </source>
</evidence>
<keyword evidence="11" id="KW-1185">Reference proteome</keyword>
<evidence type="ECO:0000256" key="1">
    <source>
        <dbReference type="ARBA" id="ARBA00004651"/>
    </source>
</evidence>
<dbReference type="FunCoup" id="A5DHU4">
    <property type="interactions" value="256"/>
</dbReference>
<dbReference type="Gene3D" id="1.20.1740.10">
    <property type="entry name" value="Amino acid/polyamine transporter I"/>
    <property type="match status" value="1"/>
</dbReference>
<feature type="transmembrane region" description="Helical" evidence="8">
    <location>
        <begin position="197"/>
        <end position="217"/>
    </location>
</feature>
<dbReference type="HOGENOM" id="CLU_007946_12_0_1"/>
<evidence type="ECO:0000256" key="8">
    <source>
        <dbReference type="SAM" id="Phobius"/>
    </source>
</evidence>
<evidence type="ECO:0000256" key="4">
    <source>
        <dbReference type="ARBA" id="ARBA00022692"/>
    </source>
</evidence>
<feature type="transmembrane region" description="Helical" evidence="8">
    <location>
        <begin position="432"/>
        <end position="451"/>
    </location>
</feature>
<keyword evidence="4 8" id="KW-0812">Transmembrane</keyword>
<feature type="transmembrane region" description="Helical" evidence="8">
    <location>
        <begin position="408"/>
        <end position="426"/>
    </location>
</feature>
<evidence type="ECO:0000256" key="5">
    <source>
        <dbReference type="ARBA" id="ARBA00022970"/>
    </source>
</evidence>